<evidence type="ECO:0008006" key="4">
    <source>
        <dbReference type="Google" id="ProtNLM"/>
    </source>
</evidence>
<gene>
    <name evidence="2" type="ORF">QIS96_31805</name>
</gene>
<name>A0ABT6SJL5_9ACTN</name>
<proteinExistence type="predicted"/>
<feature type="transmembrane region" description="Helical" evidence="1">
    <location>
        <begin position="12"/>
        <end position="31"/>
    </location>
</feature>
<keyword evidence="1" id="KW-0812">Transmembrane</keyword>
<accession>A0ABT6SJL5</accession>
<evidence type="ECO:0000313" key="3">
    <source>
        <dbReference type="Proteomes" id="UP001223978"/>
    </source>
</evidence>
<comment type="caution">
    <text evidence="2">The sequence shown here is derived from an EMBL/GenBank/DDBJ whole genome shotgun (WGS) entry which is preliminary data.</text>
</comment>
<keyword evidence="1" id="KW-0472">Membrane</keyword>
<reference evidence="2 3" key="1">
    <citation type="submission" date="2023-05" db="EMBL/GenBank/DDBJ databases">
        <title>Draft genome sequence of Streptomyces sp. B-S-A6 isolated from a cave soil in Thailand.</title>
        <authorList>
            <person name="Chamroensaksri N."/>
            <person name="Muangham S."/>
        </authorList>
    </citation>
    <scope>NUCLEOTIDE SEQUENCE [LARGE SCALE GENOMIC DNA]</scope>
    <source>
        <strain evidence="2 3">B-S-A6</strain>
    </source>
</reference>
<dbReference type="EMBL" id="JASCIQ010000045">
    <property type="protein sequence ID" value="MDI3408393.1"/>
    <property type="molecule type" value="Genomic_DNA"/>
</dbReference>
<keyword evidence="3" id="KW-1185">Reference proteome</keyword>
<evidence type="ECO:0000256" key="1">
    <source>
        <dbReference type="SAM" id="Phobius"/>
    </source>
</evidence>
<organism evidence="2 3">
    <name type="scientific">Streptomyces cavernicola</name>
    <dbReference type="NCBI Taxonomy" id="3043613"/>
    <lineage>
        <taxon>Bacteria</taxon>
        <taxon>Bacillati</taxon>
        <taxon>Actinomycetota</taxon>
        <taxon>Actinomycetes</taxon>
        <taxon>Kitasatosporales</taxon>
        <taxon>Streptomycetaceae</taxon>
        <taxon>Streptomyces</taxon>
    </lineage>
</organism>
<sequence>MNRRSARRRLVVWSAIGMGVLGSAALGYLFASQDRAADCGHLLKNGSLQRVLGNEYVSDMSCAELGSVLRAATTGATPGRHTLGEARNMQAVVLALSEETQRRRNPAVAVELREPLADALVDYAADIHANLTGSDGDPQPQRHRRPWKDGETVRMPVEEDDLIRALRAVSQDPQAYARLRTAQTEKCADGLASVPTARSLSVEDGGPALDCAVVLGHFDGIADDIPEGERATWQAAVFQHIADTAPESAPSYGRDPAGHIAGAWQRDFVGVEPPSSGFLGEDALAVIDIWAEGREEDSTDSGVKALKRESLTVEADGAEAAARLLACTREPDAAECG</sequence>
<keyword evidence="1" id="KW-1133">Transmembrane helix</keyword>
<evidence type="ECO:0000313" key="2">
    <source>
        <dbReference type="EMBL" id="MDI3408393.1"/>
    </source>
</evidence>
<dbReference type="Proteomes" id="UP001223978">
    <property type="component" value="Unassembled WGS sequence"/>
</dbReference>
<dbReference type="RefSeq" id="WP_282546302.1">
    <property type="nucleotide sequence ID" value="NZ_JASCIQ010000045.1"/>
</dbReference>
<protein>
    <recommendedName>
        <fullName evidence="4">Secreted protein</fullName>
    </recommendedName>
</protein>